<name>A0A177ASQ9_9BILA</name>
<dbReference type="GO" id="GO:0005524">
    <property type="term" value="F:ATP binding"/>
    <property type="evidence" value="ECO:0007669"/>
    <property type="project" value="UniProtKB-KW"/>
</dbReference>
<dbReference type="Gene3D" id="3.30.470.20">
    <property type="entry name" value="ATP-grasp fold, B domain"/>
    <property type="match status" value="1"/>
</dbReference>
<evidence type="ECO:0000256" key="4">
    <source>
        <dbReference type="ARBA" id="ARBA00022598"/>
    </source>
</evidence>
<comment type="similarity">
    <text evidence="2">Belongs to the tubulin polyglutamylase family.</text>
</comment>
<dbReference type="EMBL" id="LWCA01001477">
    <property type="protein sequence ID" value="OAF65038.1"/>
    <property type="molecule type" value="Genomic_DNA"/>
</dbReference>
<evidence type="ECO:0000256" key="3">
    <source>
        <dbReference type="ARBA" id="ARBA00022490"/>
    </source>
</evidence>
<evidence type="ECO:0000256" key="8">
    <source>
        <dbReference type="ARBA" id="ARBA00023069"/>
    </source>
</evidence>
<keyword evidence="10" id="KW-0966">Cell projection</keyword>
<evidence type="ECO:0000313" key="11">
    <source>
        <dbReference type="EMBL" id="OAF65038.1"/>
    </source>
</evidence>
<evidence type="ECO:0000256" key="6">
    <source>
        <dbReference type="ARBA" id="ARBA00022741"/>
    </source>
</evidence>
<gene>
    <name evidence="11" type="ORF">A3Q56_07237</name>
</gene>
<dbReference type="GO" id="GO:0015631">
    <property type="term" value="F:tubulin binding"/>
    <property type="evidence" value="ECO:0007669"/>
    <property type="project" value="TreeGrafter"/>
</dbReference>
<comment type="subcellular location">
    <subcellularLocation>
        <location evidence="1">Cytoplasm</location>
        <location evidence="1">Cytoskeleton</location>
        <location evidence="1">Cilium basal body</location>
    </subcellularLocation>
</comment>
<evidence type="ECO:0000256" key="2">
    <source>
        <dbReference type="ARBA" id="ARBA00006118"/>
    </source>
</evidence>
<keyword evidence="9" id="KW-0206">Cytoskeleton</keyword>
<accession>A0A177ASQ9</accession>
<keyword evidence="3" id="KW-0963">Cytoplasm</keyword>
<evidence type="ECO:0000256" key="9">
    <source>
        <dbReference type="ARBA" id="ARBA00023212"/>
    </source>
</evidence>
<keyword evidence="5" id="KW-0493">Microtubule</keyword>
<dbReference type="InterPro" id="IPR004344">
    <property type="entry name" value="TTL/TTLL_fam"/>
</dbReference>
<dbReference type="PANTHER" id="PTHR12241:SF31">
    <property type="entry name" value="POLYGLUTAMYLASE COMPLEX SUBUNIT TTLL1"/>
    <property type="match status" value="1"/>
</dbReference>
<dbReference type="OrthoDB" id="202825at2759"/>
<keyword evidence="4" id="KW-0436">Ligase</keyword>
<comment type="caution">
    <text evidence="11">The sequence shown here is derived from an EMBL/GenBank/DDBJ whole genome shotgun (WGS) entry which is preliminary data.</text>
</comment>
<dbReference type="SUPFAM" id="SSF56059">
    <property type="entry name" value="Glutathione synthetase ATP-binding domain-like"/>
    <property type="match status" value="1"/>
</dbReference>
<dbReference type="Pfam" id="PF03133">
    <property type="entry name" value="TTL"/>
    <property type="match status" value="1"/>
</dbReference>
<dbReference type="PROSITE" id="PS51221">
    <property type="entry name" value="TTL"/>
    <property type="match status" value="1"/>
</dbReference>
<evidence type="ECO:0008006" key="13">
    <source>
        <dbReference type="Google" id="ProtNLM"/>
    </source>
</evidence>
<protein>
    <recommendedName>
        <fullName evidence="13">Tubulin--tyrosine ligase-like protein 9</fullName>
    </recommendedName>
</protein>
<evidence type="ECO:0000256" key="10">
    <source>
        <dbReference type="ARBA" id="ARBA00023273"/>
    </source>
</evidence>
<evidence type="ECO:0000256" key="5">
    <source>
        <dbReference type="ARBA" id="ARBA00022701"/>
    </source>
</evidence>
<keyword evidence="6" id="KW-0547">Nucleotide-binding</keyword>
<evidence type="ECO:0000313" key="12">
    <source>
        <dbReference type="Proteomes" id="UP000078046"/>
    </source>
</evidence>
<sequence length="418" mass="49248">MSKSELDKNLKLKFYSEFYVKILTKNLYHRNWTEGNFDASTPFLWLSPQTVRLMFTFSAPEKRLGEYQIINHFPNSYELTRKDLMARNVKRFLKQCKKSLEFNEYHNVDIIPSTYILPCDYNILCEKHKSHPEWTWIMKPCAKSRGNGIFLINKMSQIKRWSPNKNNNSYIKNGNGNVIENYVITKYIDKPLLVGGKKFDLRIYVLVTSFKPLKVFVSNLGFARFSTVKYKSGNADMDNMFIHLTNVAIQKNAEYYNKFHGGKWDLNKFKFYIENTKGLDIANGLFNCIYGIIIQSLLSVNKIVIQDKRCFELLGYDIIVDDELKPWLIEINSSPSLITTTEWDNEIKTKLISDVIDIILAEKCFKWIPKKLKTLKLEKTSFKILYDKIDNTKLTKRDETETRTKRGFTKFQFDDVWK</sequence>
<keyword evidence="7" id="KW-0067">ATP-binding</keyword>
<evidence type="ECO:0000256" key="1">
    <source>
        <dbReference type="ARBA" id="ARBA00004120"/>
    </source>
</evidence>
<dbReference type="GO" id="GO:0000226">
    <property type="term" value="P:microtubule cytoskeleton organization"/>
    <property type="evidence" value="ECO:0007669"/>
    <property type="project" value="TreeGrafter"/>
</dbReference>
<dbReference type="PANTHER" id="PTHR12241">
    <property type="entry name" value="TUBULIN POLYGLUTAMYLASE"/>
    <property type="match status" value="1"/>
</dbReference>
<organism evidence="11 12">
    <name type="scientific">Intoshia linei</name>
    <dbReference type="NCBI Taxonomy" id="1819745"/>
    <lineage>
        <taxon>Eukaryota</taxon>
        <taxon>Metazoa</taxon>
        <taxon>Spiralia</taxon>
        <taxon>Lophotrochozoa</taxon>
        <taxon>Mesozoa</taxon>
        <taxon>Orthonectida</taxon>
        <taxon>Rhopaluridae</taxon>
        <taxon>Intoshia</taxon>
    </lineage>
</organism>
<dbReference type="Proteomes" id="UP000078046">
    <property type="component" value="Unassembled WGS sequence"/>
</dbReference>
<reference evidence="11 12" key="1">
    <citation type="submission" date="2016-04" db="EMBL/GenBank/DDBJ databases">
        <title>The genome of Intoshia linei affirms orthonectids as highly simplified spiralians.</title>
        <authorList>
            <person name="Mikhailov K.V."/>
            <person name="Slusarev G.S."/>
            <person name="Nikitin M.A."/>
            <person name="Logacheva M.D."/>
            <person name="Penin A."/>
            <person name="Aleoshin V."/>
            <person name="Panchin Y.V."/>
        </authorList>
    </citation>
    <scope>NUCLEOTIDE SEQUENCE [LARGE SCALE GENOMIC DNA]</scope>
    <source>
        <strain evidence="11">Intl2013</strain>
        <tissue evidence="11">Whole animal</tissue>
    </source>
</reference>
<proteinExistence type="inferred from homology"/>
<evidence type="ECO:0000256" key="7">
    <source>
        <dbReference type="ARBA" id="ARBA00022840"/>
    </source>
</evidence>
<dbReference type="GO" id="GO:0070740">
    <property type="term" value="F:tubulin-glutamic acid ligase activity"/>
    <property type="evidence" value="ECO:0007669"/>
    <property type="project" value="TreeGrafter"/>
</dbReference>
<keyword evidence="8" id="KW-0969">Cilium</keyword>
<dbReference type="GO" id="GO:0036064">
    <property type="term" value="C:ciliary basal body"/>
    <property type="evidence" value="ECO:0007669"/>
    <property type="project" value="TreeGrafter"/>
</dbReference>
<keyword evidence="12" id="KW-1185">Reference proteome</keyword>
<dbReference type="AlphaFoldDB" id="A0A177ASQ9"/>
<dbReference type="GO" id="GO:0005874">
    <property type="term" value="C:microtubule"/>
    <property type="evidence" value="ECO:0007669"/>
    <property type="project" value="UniProtKB-KW"/>
</dbReference>